<gene>
    <name evidence="2" type="ORF">QQX98_011464</name>
</gene>
<organism evidence="2 3">
    <name type="scientific">Neonectria punicea</name>
    <dbReference type="NCBI Taxonomy" id="979145"/>
    <lineage>
        <taxon>Eukaryota</taxon>
        <taxon>Fungi</taxon>
        <taxon>Dikarya</taxon>
        <taxon>Ascomycota</taxon>
        <taxon>Pezizomycotina</taxon>
        <taxon>Sordariomycetes</taxon>
        <taxon>Hypocreomycetidae</taxon>
        <taxon>Hypocreales</taxon>
        <taxon>Nectriaceae</taxon>
        <taxon>Neonectria</taxon>
    </lineage>
</organism>
<dbReference type="EMBL" id="JAZAVJ010000282">
    <property type="protein sequence ID" value="KAK7402784.1"/>
    <property type="molecule type" value="Genomic_DNA"/>
</dbReference>
<dbReference type="Proteomes" id="UP001498476">
    <property type="component" value="Unassembled WGS sequence"/>
</dbReference>
<feature type="compositionally biased region" description="Basic and acidic residues" evidence="1">
    <location>
        <begin position="63"/>
        <end position="79"/>
    </location>
</feature>
<feature type="region of interest" description="Disordered" evidence="1">
    <location>
        <begin position="173"/>
        <end position="213"/>
    </location>
</feature>
<name>A0ABR1GM12_9HYPO</name>
<feature type="region of interest" description="Disordered" evidence="1">
    <location>
        <begin position="48"/>
        <end position="82"/>
    </location>
</feature>
<reference evidence="2 3" key="1">
    <citation type="journal article" date="2025" name="Microbiol. Resour. Announc.">
        <title>Draft genome sequences for Neonectria magnoliae and Neonectria punicea, canker pathogens of Liriodendron tulipifera and Acer saccharum in West Virginia.</title>
        <authorList>
            <person name="Petronek H.M."/>
            <person name="Kasson M.T."/>
            <person name="Metheny A.M."/>
            <person name="Stauder C.M."/>
            <person name="Lovett B."/>
            <person name="Lynch S.C."/>
            <person name="Garnas J.R."/>
            <person name="Kasson L.R."/>
            <person name="Stajich J.E."/>
        </authorList>
    </citation>
    <scope>NUCLEOTIDE SEQUENCE [LARGE SCALE GENOMIC DNA]</scope>
    <source>
        <strain evidence="2 3">NRRL 64653</strain>
    </source>
</reference>
<dbReference type="Pfam" id="PF12511">
    <property type="entry name" value="DUF3716"/>
    <property type="match status" value="1"/>
</dbReference>
<dbReference type="InterPro" id="IPR022190">
    <property type="entry name" value="DUF3716"/>
</dbReference>
<proteinExistence type="predicted"/>
<comment type="caution">
    <text evidence="2">The sequence shown here is derived from an EMBL/GenBank/DDBJ whole genome shotgun (WGS) entry which is preliminary data.</text>
</comment>
<sequence>MSTDSSPAPATPLVASGMLELGQTGEVRAYNEAFEAFFEQPQLGDHDSLCPHGDGSCSTISTPREEDRDSDGEARHEGSPELDQTFSICQDQSEDDGICHSNDQENRPPVLNERPQYKLAACWRDQTFECSGFINNETGSVWTEFSFIPHPKIGRISLELDVYGLVGSRRQATLRRNKTRSNDDRPGQRGSHTHCLQGVRKSTPRPTQWHQTRHRGMEQDVYVHRPSLPPAPFPLEQAAFAVLRSRSSVPVISLPSSVRPPLVALLKSPSSSHPPQAAVSPSERTQLAMNSENRTPLFMDLFDPAWLEYLMGSQGFCRPATMPGFFVALTWNNPRNASDIEVRIEAVRRELLLVLTGDLRAAATKRRKRVLEGNLPDLNLVVKRLKEEDGLTVAAILCHGRGDLEPDPCETCKSTNENPFGGCFTLSQWFGNTCANCLFTRRNASCNKTEPLEPLESLETIDLTGDDNDE</sequence>
<keyword evidence="3" id="KW-1185">Reference proteome</keyword>
<accession>A0ABR1GM12</accession>
<evidence type="ECO:0000313" key="2">
    <source>
        <dbReference type="EMBL" id="KAK7402784.1"/>
    </source>
</evidence>
<protein>
    <submittedName>
        <fullName evidence="2">Uncharacterized protein</fullName>
    </submittedName>
</protein>
<evidence type="ECO:0000313" key="3">
    <source>
        <dbReference type="Proteomes" id="UP001498476"/>
    </source>
</evidence>
<evidence type="ECO:0000256" key="1">
    <source>
        <dbReference type="SAM" id="MobiDB-lite"/>
    </source>
</evidence>